<organism evidence="2">
    <name type="scientific">uncultured bacterium Contig178</name>
    <dbReference type="NCBI Taxonomy" id="1393517"/>
    <lineage>
        <taxon>Bacteria</taxon>
        <taxon>environmental samples</taxon>
    </lineage>
</organism>
<dbReference type="SUPFAM" id="SSF55729">
    <property type="entry name" value="Acyl-CoA N-acyltransferases (Nat)"/>
    <property type="match status" value="1"/>
</dbReference>
<dbReference type="PROSITE" id="PS51186">
    <property type="entry name" value="GNAT"/>
    <property type="match status" value="1"/>
</dbReference>
<dbReference type="InterPro" id="IPR000182">
    <property type="entry name" value="GNAT_dom"/>
</dbReference>
<keyword evidence="2" id="KW-0808">Transferase</keyword>
<dbReference type="GO" id="GO:0016747">
    <property type="term" value="F:acyltransferase activity, transferring groups other than amino-acyl groups"/>
    <property type="evidence" value="ECO:0007669"/>
    <property type="project" value="InterPro"/>
</dbReference>
<dbReference type="InterPro" id="IPR016181">
    <property type="entry name" value="Acyl_CoA_acyltransferase"/>
</dbReference>
<reference evidence="2" key="1">
    <citation type="journal article" date="2013" name="PLoS ONE">
        <title>Metagenomic insights into the carbohydrate-active enzymes carried by the microorganisms adhering to solid digesta in the rumen of cows.</title>
        <authorList>
            <person name="Wang L."/>
            <person name="Hatem A."/>
            <person name="Catalyurek U.V."/>
            <person name="Morrison M."/>
            <person name="Yu Z."/>
        </authorList>
    </citation>
    <scope>NUCLEOTIDE SEQUENCE</scope>
</reference>
<dbReference type="Gene3D" id="3.40.630.30">
    <property type="match status" value="1"/>
</dbReference>
<dbReference type="AlphaFoldDB" id="W0FK32"/>
<evidence type="ECO:0000259" key="1">
    <source>
        <dbReference type="PROSITE" id="PS51186"/>
    </source>
</evidence>
<dbReference type="CDD" id="cd04301">
    <property type="entry name" value="NAT_SF"/>
    <property type="match status" value="1"/>
</dbReference>
<protein>
    <submittedName>
        <fullName evidence="2">GCN5-related N-acetyltransferase</fullName>
    </submittedName>
</protein>
<accession>W0FK32</accession>
<name>W0FK32_9BACT</name>
<proteinExistence type="predicted"/>
<dbReference type="Pfam" id="PF13508">
    <property type="entry name" value="Acetyltransf_7"/>
    <property type="match status" value="1"/>
</dbReference>
<evidence type="ECO:0000313" key="2">
    <source>
        <dbReference type="EMBL" id="AHF25276.1"/>
    </source>
</evidence>
<dbReference type="EMBL" id="KC246827">
    <property type="protein sequence ID" value="AHF25276.1"/>
    <property type="molecule type" value="Genomic_DNA"/>
</dbReference>
<sequence>MELRKYSEKDYRYLKRLYELSFPASERAPFRFVVRKAQQGKADFLTVYIKGRCCGMHYVVPYKDMVYCLYVAMDPRVRGRGIGTKLIQLGLSKYKGKRLLLSMEPLDPTAENYEERLRRHHIYEKIGFHDLPNRVTEAGVVYALMGIGKDITPREYRELLDYYMGPLRRILTKMKMMD</sequence>
<feature type="domain" description="N-acetyltransferase" evidence="1">
    <location>
        <begin position="1"/>
        <end position="169"/>
    </location>
</feature>